<feature type="region of interest" description="Disordered" evidence="1">
    <location>
        <begin position="25"/>
        <end position="45"/>
    </location>
</feature>
<protein>
    <submittedName>
        <fullName evidence="3">Egg cell-secreted protein 1.3-like</fullName>
    </submittedName>
</protein>
<keyword evidence="4" id="KW-1185">Reference proteome</keyword>
<dbReference type="AlphaFoldDB" id="A0A3L6PCJ7"/>
<organism evidence="3 4">
    <name type="scientific">Panicum miliaceum</name>
    <name type="common">Proso millet</name>
    <name type="synonym">Broomcorn millet</name>
    <dbReference type="NCBI Taxonomy" id="4540"/>
    <lineage>
        <taxon>Eukaryota</taxon>
        <taxon>Viridiplantae</taxon>
        <taxon>Streptophyta</taxon>
        <taxon>Embryophyta</taxon>
        <taxon>Tracheophyta</taxon>
        <taxon>Spermatophyta</taxon>
        <taxon>Magnoliopsida</taxon>
        <taxon>Liliopsida</taxon>
        <taxon>Poales</taxon>
        <taxon>Poaceae</taxon>
        <taxon>PACMAD clade</taxon>
        <taxon>Panicoideae</taxon>
        <taxon>Panicodae</taxon>
        <taxon>Paniceae</taxon>
        <taxon>Panicinae</taxon>
        <taxon>Panicum</taxon>
        <taxon>Panicum sect. Panicum</taxon>
    </lineage>
</organism>
<dbReference type="Proteomes" id="UP000275267">
    <property type="component" value="Unassembled WGS sequence"/>
</dbReference>
<keyword evidence="2" id="KW-0732">Signal</keyword>
<reference evidence="4" key="1">
    <citation type="journal article" date="2019" name="Nat. Commun.">
        <title>The genome of broomcorn millet.</title>
        <authorList>
            <person name="Zou C."/>
            <person name="Miki D."/>
            <person name="Li D."/>
            <person name="Tang Q."/>
            <person name="Xiao L."/>
            <person name="Rajput S."/>
            <person name="Deng P."/>
            <person name="Jia W."/>
            <person name="Huang R."/>
            <person name="Zhang M."/>
            <person name="Sun Y."/>
            <person name="Hu J."/>
            <person name="Fu X."/>
            <person name="Schnable P.S."/>
            <person name="Li F."/>
            <person name="Zhang H."/>
            <person name="Feng B."/>
            <person name="Zhu X."/>
            <person name="Liu R."/>
            <person name="Schnable J.C."/>
            <person name="Zhu J.-K."/>
            <person name="Zhang H."/>
        </authorList>
    </citation>
    <scope>NUCLEOTIDE SEQUENCE [LARGE SCALE GENOMIC DNA]</scope>
</reference>
<evidence type="ECO:0000313" key="3">
    <source>
        <dbReference type="EMBL" id="RLM55310.1"/>
    </source>
</evidence>
<proteinExistence type="predicted"/>
<evidence type="ECO:0000256" key="2">
    <source>
        <dbReference type="SAM" id="SignalP"/>
    </source>
</evidence>
<accession>A0A3L6PCJ7</accession>
<evidence type="ECO:0000313" key="4">
    <source>
        <dbReference type="Proteomes" id="UP000275267"/>
    </source>
</evidence>
<dbReference type="EMBL" id="PQIB02000018">
    <property type="protein sequence ID" value="RLM55310.1"/>
    <property type="molecule type" value="Genomic_DNA"/>
</dbReference>
<feature type="signal peptide" evidence="2">
    <location>
        <begin position="1"/>
        <end position="22"/>
    </location>
</feature>
<comment type="caution">
    <text evidence="3">The sequence shown here is derived from an EMBL/GenBank/DDBJ whole genome shotgun (WGS) entry which is preliminary data.</text>
</comment>
<feature type="chain" id="PRO_5018274204" evidence="2">
    <location>
        <begin position="23"/>
        <end position="82"/>
    </location>
</feature>
<name>A0A3L6PCJ7_PANMI</name>
<sequence>MIFSGLPLEVLSRLALLAATATHRPEPTTFAPPAPAQPVAGLEQQLKDEGSQQCWKTLVEIIIFLLDREAYPGTYAAAPSAS</sequence>
<gene>
    <name evidence="3" type="ORF">C2845_PM10G11180</name>
</gene>
<evidence type="ECO:0000256" key="1">
    <source>
        <dbReference type="SAM" id="MobiDB-lite"/>
    </source>
</evidence>